<dbReference type="Proteomes" id="UP000064920">
    <property type="component" value="Chromosome"/>
</dbReference>
<proteinExistence type="predicted"/>
<dbReference type="EMBL" id="CP012023">
    <property type="protein sequence ID" value="ALI54972.1"/>
    <property type="molecule type" value="Genomic_DNA"/>
</dbReference>
<dbReference type="STRING" id="1397108.IMCC12053_1024"/>
<dbReference type="PATRIC" id="fig|1397108.4.peg.1051"/>
<dbReference type="KEGG" id="cmar:IMCC12053_1024"/>
<gene>
    <name evidence="1" type="ORF">IMCC12053_1024</name>
</gene>
<organism evidence="1 2">
    <name type="scientific">Celeribacter marinus</name>
    <dbReference type="NCBI Taxonomy" id="1397108"/>
    <lineage>
        <taxon>Bacteria</taxon>
        <taxon>Pseudomonadati</taxon>
        <taxon>Pseudomonadota</taxon>
        <taxon>Alphaproteobacteria</taxon>
        <taxon>Rhodobacterales</taxon>
        <taxon>Roseobacteraceae</taxon>
        <taxon>Celeribacter</taxon>
    </lineage>
</organism>
<evidence type="ECO:0000313" key="2">
    <source>
        <dbReference type="Proteomes" id="UP000064920"/>
    </source>
</evidence>
<keyword evidence="2" id="KW-1185">Reference proteome</keyword>
<accession>A0A0N9ZGQ6</accession>
<name>A0A0N9ZGQ6_9RHOB</name>
<reference evidence="1 2" key="1">
    <citation type="submission" date="2015-05" db="EMBL/GenBank/DDBJ databases">
        <authorList>
            <person name="Wang D.B."/>
            <person name="Wang M."/>
        </authorList>
    </citation>
    <scope>NUCLEOTIDE SEQUENCE [LARGE SCALE GENOMIC DNA]</scope>
    <source>
        <strain evidence="1 2">IMCC 12053</strain>
    </source>
</reference>
<protein>
    <submittedName>
        <fullName evidence="1">Uncharacterized protein</fullName>
    </submittedName>
</protein>
<dbReference type="AlphaFoldDB" id="A0A0N9ZGQ6"/>
<sequence>MGAASAFWLVLWPWAALSQDIDIAAACAVDGSDCAALVDLQIAALQAAGLTGDELDAAIGQIAASVYAAAQITTSPSALSGLARAIKSAADQMSNVAASNGLRQAANAVAKGEAATTRITAYGLTQPVNVPSTLGVSASPN</sequence>
<evidence type="ECO:0000313" key="1">
    <source>
        <dbReference type="EMBL" id="ALI54972.1"/>
    </source>
</evidence>